<dbReference type="PROSITE" id="PS50157">
    <property type="entry name" value="ZINC_FINGER_C2H2_2"/>
    <property type="match status" value="1"/>
</dbReference>
<dbReference type="AlphaFoldDB" id="A0A0H5QXI9"/>
<feature type="domain" description="C2H2-type" evidence="2">
    <location>
        <begin position="2"/>
        <end position="30"/>
    </location>
</feature>
<keyword evidence="1" id="KW-0479">Metal-binding</keyword>
<dbReference type="EMBL" id="HACM01006010">
    <property type="protein sequence ID" value="CRZ06452.1"/>
    <property type="molecule type" value="Transcribed_RNA"/>
</dbReference>
<evidence type="ECO:0000256" key="1">
    <source>
        <dbReference type="PROSITE-ProRule" id="PRU00042"/>
    </source>
</evidence>
<proteinExistence type="predicted"/>
<protein>
    <recommendedName>
        <fullName evidence="2">C2H2-type domain-containing protein</fullName>
    </recommendedName>
</protein>
<evidence type="ECO:0000313" key="3">
    <source>
        <dbReference type="EMBL" id="CRZ06452.1"/>
    </source>
</evidence>
<keyword evidence="1" id="KW-0862">Zinc</keyword>
<reference evidence="3" key="1">
    <citation type="submission" date="2015-04" db="EMBL/GenBank/DDBJ databases">
        <title>The genome sequence of the plant pathogenic Rhizarian Plasmodiophora brassicae reveals insights in its biotrophic life cycle and the origin of chitin synthesis.</title>
        <authorList>
            <person name="Schwelm A."/>
            <person name="Fogelqvist J."/>
            <person name="Knaust A."/>
            <person name="Julke S."/>
            <person name="Lilja T."/>
            <person name="Dhandapani V."/>
            <person name="Bonilla-Rosso G."/>
            <person name="Karlsson M."/>
            <person name="Shevchenko A."/>
            <person name="Choi S.R."/>
            <person name="Kim H.G."/>
            <person name="Park J.Y."/>
            <person name="Lim Y.P."/>
            <person name="Ludwig-Muller J."/>
            <person name="Dixelius C."/>
        </authorList>
    </citation>
    <scope>NUCLEOTIDE SEQUENCE</scope>
    <source>
        <tissue evidence="3">Potato root galls</tissue>
    </source>
</reference>
<dbReference type="PROSITE" id="PS00028">
    <property type="entry name" value="ZINC_FINGER_C2H2_1"/>
    <property type="match status" value="1"/>
</dbReference>
<sequence length="168" mass="19350">MYQCEKCSKCFSNQRDRKYHWRKEHQESVTINLPDRTRFIVHRSISNDISGFSCPIQSCDAFLENPQSLRKHVLQCSRLASVTHRPTPDQDQDQQDPTPISSLTLYDISFIAELSILVCRKCQYVLSPISRPIRQHIRDKHTGTTPSLAFVKQALLLIEAEICSANHP</sequence>
<dbReference type="GO" id="GO:0008270">
    <property type="term" value="F:zinc ion binding"/>
    <property type="evidence" value="ECO:0007669"/>
    <property type="project" value="UniProtKB-KW"/>
</dbReference>
<dbReference type="SMART" id="SM00355">
    <property type="entry name" value="ZnF_C2H2"/>
    <property type="match status" value="3"/>
</dbReference>
<keyword evidence="1" id="KW-0863">Zinc-finger</keyword>
<dbReference type="InterPro" id="IPR013087">
    <property type="entry name" value="Znf_C2H2_type"/>
</dbReference>
<organism evidence="3">
    <name type="scientific">Spongospora subterranea</name>
    <dbReference type="NCBI Taxonomy" id="70186"/>
    <lineage>
        <taxon>Eukaryota</taxon>
        <taxon>Sar</taxon>
        <taxon>Rhizaria</taxon>
        <taxon>Endomyxa</taxon>
        <taxon>Phytomyxea</taxon>
        <taxon>Plasmodiophorida</taxon>
        <taxon>Plasmodiophoridae</taxon>
        <taxon>Spongospora</taxon>
    </lineage>
</organism>
<accession>A0A0H5QXI9</accession>
<name>A0A0H5QXI9_9EUKA</name>
<evidence type="ECO:0000259" key="2">
    <source>
        <dbReference type="PROSITE" id="PS50157"/>
    </source>
</evidence>